<dbReference type="PANTHER" id="PTHR34415:SF1">
    <property type="entry name" value="INTEGRASE CATALYTIC DOMAIN-CONTAINING PROTEIN"/>
    <property type="match status" value="1"/>
</dbReference>
<accession>A0AAV8XUV3</accession>
<dbReference type="EMBL" id="JANEYF010002844">
    <property type="protein sequence ID" value="KAJ8941649.1"/>
    <property type="molecule type" value="Genomic_DNA"/>
</dbReference>
<dbReference type="InterPro" id="IPR057191">
    <property type="entry name" value="DUF7869"/>
</dbReference>
<sequence length="162" mass="18563">MRKETTDSQLPGSDICCISFDLQQVLFVPKLTHSDMFYLSQLSCYNLGIHLSDTNRAFMCMWHEGVSGRGGNEIASTILKVLNSGITEEKHLLVWSDNCAGQNKNRMVIYVLVFLVLHQVFDTIEYNFLISGHSFMCCDRDFALIEKRKRVMKAIIPNIYTK</sequence>
<name>A0AAV8XUV3_9CUCU</name>
<keyword evidence="3" id="KW-1185">Reference proteome</keyword>
<dbReference type="Proteomes" id="UP001162156">
    <property type="component" value="Unassembled WGS sequence"/>
</dbReference>
<evidence type="ECO:0000259" key="1">
    <source>
        <dbReference type="Pfam" id="PF25273"/>
    </source>
</evidence>
<protein>
    <recommendedName>
        <fullName evidence="1">DUF7869 domain-containing protein</fullName>
    </recommendedName>
</protein>
<organism evidence="2 3">
    <name type="scientific">Rhamnusium bicolor</name>
    <dbReference type="NCBI Taxonomy" id="1586634"/>
    <lineage>
        <taxon>Eukaryota</taxon>
        <taxon>Metazoa</taxon>
        <taxon>Ecdysozoa</taxon>
        <taxon>Arthropoda</taxon>
        <taxon>Hexapoda</taxon>
        <taxon>Insecta</taxon>
        <taxon>Pterygota</taxon>
        <taxon>Neoptera</taxon>
        <taxon>Endopterygota</taxon>
        <taxon>Coleoptera</taxon>
        <taxon>Polyphaga</taxon>
        <taxon>Cucujiformia</taxon>
        <taxon>Chrysomeloidea</taxon>
        <taxon>Cerambycidae</taxon>
        <taxon>Lepturinae</taxon>
        <taxon>Rhagiini</taxon>
        <taxon>Rhamnusium</taxon>
    </lineage>
</organism>
<feature type="domain" description="DUF7869" evidence="1">
    <location>
        <begin position="46"/>
        <end position="148"/>
    </location>
</feature>
<reference evidence="2" key="1">
    <citation type="journal article" date="2023" name="Insect Mol. Biol.">
        <title>Genome sequencing provides insights into the evolution of gene families encoding plant cell wall-degrading enzymes in longhorned beetles.</title>
        <authorList>
            <person name="Shin N.R."/>
            <person name="Okamura Y."/>
            <person name="Kirsch R."/>
            <person name="Pauchet Y."/>
        </authorList>
    </citation>
    <scope>NUCLEOTIDE SEQUENCE</scope>
    <source>
        <strain evidence="2">RBIC_L_NR</strain>
    </source>
</reference>
<dbReference type="PANTHER" id="PTHR34415">
    <property type="entry name" value="INTEGRASE CATALYTIC DOMAIN-CONTAINING PROTEIN"/>
    <property type="match status" value="1"/>
</dbReference>
<evidence type="ECO:0000313" key="3">
    <source>
        <dbReference type="Proteomes" id="UP001162156"/>
    </source>
</evidence>
<comment type="caution">
    <text evidence="2">The sequence shown here is derived from an EMBL/GenBank/DDBJ whole genome shotgun (WGS) entry which is preliminary data.</text>
</comment>
<evidence type="ECO:0000313" key="2">
    <source>
        <dbReference type="EMBL" id="KAJ8941649.1"/>
    </source>
</evidence>
<dbReference type="Pfam" id="PF25273">
    <property type="entry name" value="DUF7869"/>
    <property type="match status" value="1"/>
</dbReference>
<gene>
    <name evidence="2" type="ORF">NQ314_010293</name>
</gene>
<proteinExistence type="predicted"/>
<dbReference type="AlphaFoldDB" id="A0AAV8XUV3"/>